<dbReference type="Proteomes" id="UP000268093">
    <property type="component" value="Unassembled WGS sequence"/>
</dbReference>
<dbReference type="Gene3D" id="3.50.30.30">
    <property type="match status" value="1"/>
</dbReference>
<dbReference type="GO" id="GO:0006508">
    <property type="term" value="P:proteolysis"/>
    <property type="evidence" value="ECO:0007669"/>
    <property type="project" value="UniProtKB-KW"/>
</dbReference>
<sequence>MSTVTFGAYRSVSIIQIYTVSEMASDFVLFCNFWMQWNFTRRYHHEGYGDDVINLSLGDPGWPESATAALGDKLVTHWGMSVSASAGNDGSKGTFELSAPSVGKNVISVASVDNLCLLAFVARTASDRLISEALWRETWGFGKHYEKSPQIIEYVTENDKALNISTGVVTTLDPNNTPNLALDGCTPTTKDLTGKVALIKRGGCLFITKITTAWEAGAIAVLIFNNAPDIEAPSVPDNITIEVAGISASDGATILAEIQQGGPQGEVVFNFTEEEIEFPNPTAGTISSFSSWGLSAELDIKPDISAPGGHIFSTFPLALGGYATLSGTSMSSPQIAGVIALVLQANSDKNQISPLKIRDILLNTARPVPMYQTNTTDSVAHQGSGLVNVYDAILSKTVITPSKLELNDTAHLAFRNVYNFTISNNGDGEAIFSFDNAPAGTVKVYNQSGFFPLEKPIVGIENSTDGDLDLGVASVVFPMQSFIIPANQSANISISIFPPPAPKLDRPVIYSGYITILRTENTSDAYTITNASTLVRVPYAGISSQLRDLPILNRNAIFPTVTTPYGNPLTNASSTSFVFNSSHPAIVLYQLASPTRLLFIDAVDARNTSHSFGLIPDGLETFLGRNDPQDETDFQQVSWSGKVGLDYTTLVSEPLPGGIELLANKTKLLPAGKYRLVVRALKGFGNQTDFVDYDTWRSPVLAVGGK</sequence>
<dbReference type="GO" id="GO:0004252">
    <property type="term" value="F:serine-type endopeptidase activity"/>
    <property type="evidence" value="ECO:0007669"/>
    <property type="project" value="InterPro"/>
</dbReference>
<comment type="similarity">
    <text evidence="1 6">Belongs to the peptidase S8 family.</text>
</comment>
<evidence type="ECO:0000259" key="9">
    <source>
        <dbReference type="Pfam" id="PF06280"/>
    </source>
</evidence>
<keyword evidence="3" id="KW-0732">Signal</keyword>
<evidence type="ECO:0000256" key="1">
    <source>
        <dbReference type="ARBA" id="ARBA00011073"/>
    </source>
</evidence>
<keyword evidence="4" id="KW-0378">Hydrolase</keyword>
<evidence type="ECO:0000313" key="10">
    <source>
        <dbReference type="EMBL" id="RUP47841.1"/>
    </source>
</evidence>
<dbReference type="PANTHER" id="PTHR43399:SF4">
    <property type="entry name" value="CELL WALL-ASSOCIATED PROTEASE"/>
    <property type="match status" value="1"/>
</dbReference>
<dbReference type="InterPro" id="IPR010435">
    <property type="entry name" value="C5a/SBT2-like_Fn3"/>
</dbReference>
<dbReference type="Pfam" id="PF02225">
    <property type="entry name" value="PA"/>
    <property type="match status" value="1"/>
</dbReference>
<dbReference type="Pfam" id="PF06280">
    <property type="entry name" value="fn3_5"/>
    <property type="match status" value="1"/>
</dbReference>
<feature type="domain" description="Peptidase S8/S53" evidence="7">
    <location>
        <begin position="47"/>
        <end position="373"/>
    </location>
</feature>
<feature type="domain" description="PA" evidence="8">
    <location>
        <begin position="183"/>
        <end position="254"/>
    </location>
</feature>
<dbReference type="InterPro" id="IPR046450">
    <property type="entry name" value="PA_dom_sf"/>
</dbReference>
<dbReference type="PROSITE" id="PS51892">
    <property type="entry name" value="SUBTILASE"/>
    <property type="match status" value="1"/>
</dbReference>
<feature type="domain" description="C5a peptidase/Subtilisin-like protease SBT2-like Fn3-like" evidence="9">
    <location>
        <begin position="405"/>
        <end position="539"/>
    </location>
</feature>
<dbReference type="InterPro" id="IPR023828">
    <property type="entry name" value="Peptidase_S8_Ser-AS"/>
</dbReference>
<dbReference type="InterPro" id="IPR003137">
    <property type="entry name" value="PA_domain"/>
</dbReference>
<dbReference type="EMBL" id="RBNI01004035">
    <property type="protein sequence ID" value="RUP47841.1"/>
    <property type="molecule type" value="Genomic_DNA"/>
</dbReference>
<evidence type="ECO:0000256" key="2">
    <source>
        <dbReference type="ARBA" id="ARBA00022670"/>
    </source>
</evidence>
<dbReference type="InterPro" id="IPR036852">
    <property type="entry name" value="Peptidase_S8/S53_dom_sf"/>
</dbReference>
<dbReference type="InterPro" id="IPR051048">
    <property type="entry name" value="Peptidase_S8/S53_subtilisin"/>
</dbReference>
<evidence type="ECO:0000259" key="7">
    <source>
        <dbReference type="Pfam" id="PF00082"/>
    </source>
</evidence>
<keyword evidence="11" id="KW-1185">Reference proteome</keyword>
<dbReference type="PANTHER" id="PTHR43399">
    <property type="entry name" value="SUBTILISIN-RELATED"/>
    <property type="match status" value="1"/>
</dbReference>
<accession>A0A433DAL8</accession>
<comment type="caution">
    <text evidence="6">Lacks conserved residue(s) required for the propagation of feature annotation.</text>
</comment>
<dbReference type="InterPro" id="IPR000209">
    <property type="entry name" value="Peptidase_S8/S53_dom"/>
</dbReference>
<proteinExistence type="inferred from homology"/>
<keyword evidence="2" id="KW-0645">Protease</keyword>
<gene>
    <name evidence="10" type="ORF">BC936DRAFT_145274</name>
</gene>
<dbReference type="PROSITE" id="PS00138">
    <property type="entry name" value="SUBTILASE_SER"/>
    <property type="match status" value="1"/>
</dbReference>
<reference evidence="10 11" key="1">
    <citation type="journal article" date="2018" name="New Phytol.">
        <title>Phylogenomics of Endogonaceae and evolution of mycorrhizas within Mucoromycota.</title>
        <authorList>
            <person name="Chang Y."/>
            <person name="Desiro A."/>
            <person name="Na H."/>
            <person name="Sandor L."/>
            <person name="Lipzen A."/>
            <person name="Clum A."/>
            <person name="Barry K."/>
            <person name="Grigoriev I.V."/>
            <person name="Martin F.M."/>
            <person name="Stajich J.E."/>
            <person name="Smith M.E."/>
            <person name="Bonito G."/>
            <person name="Spatafora J.W."/>
        </authorList>
    </citation>
    <scope>NUCLEOTIDE SEQUENCE [LARGE SCALE GENOMIC DNA]</scope>
    <source>
        <strain evidence="10 11">GMNB39</strain>
    </source>
</reference>
<evidence type="ECO:0000313" key="11">
    <source>
        <dbReference type="Proteomes" id="UP000268093"/>
    </source>
</evidence>
<evidence type="ECO:0000256" key="3">
    <source>
        <dbReference type="ARBA" id="ARBA00022729"/>
    </source>
</evidence>
<evidence type="ECO:0008006" key="12">
    <source>
        <dbReference type="Google" id="ProtNLM"/>
    </source>
</evidence>
<dbReference type="SUPFAM" id="SSF52743">
    <property type="entry name" value="Subtilisin-like"/>
    <property type="match status" value="1"/>
</dbReference>
<dbReference type="AlphaFoldDB" id="A0A433DAL8"/>
<protein>
    <recommendedName>
        <fullName evidence="12">Peptidase S8/S53 domain-containing protein</fullName>
    </recommendedName>
</protein>
<evidence type="ECO:0000259" key="8">
    <source>
        <dbReference type="Pfam" id="PF02225"/>
    </source>
</evidence>
<dbReference type="OrthoDB" id="206201at2759"/>
<dbReference type="Gene3D" id="3.40.50.200">
    <property type="entry name" value="Peptidase S8/S53 domain"/>
    <property type="match status" value="1"/>
</dbReference>
<dbReference type="CDD" id="cd00306">
    <property type="entry name" value="Peptidases_S8_S53"/>
    <property type="match status" value="1"/>
</dbReference>
<comment type="caution">
    <text evidence="10">The sequence shown here is derived from an EMBL/GenBank/DDBJ whole genome shotgun (WGS) entry which is preliminary data.</text>
</comment>
<dbReference type="SUPFAM" id="SSF52025">
    <property type="entry name" value="PA domain"/>
    <property type="match status" value="1"/>
</dbReference>
<evidence type="ECO:0000256" key="6">
    <source>
        <dbReference type="PROSITE-ProRule" id="PRU01240"/>
    </source>
</evidence>
<dbReference type="GO" id="GO:0016020">
    <property type="term" value="C:membrane"/>
    <property type="evidence" value="ECO:0007669"/>
    <property type="project" value="InterPro"/>
</dbReference>
<keyword evidence="5" id="KW-0720">Serine protease</keyword>
<organism evidence="10 11">
    <name type="scientific">Jimgerdemannia flammicorona</name>
    <dbReference type="NCBI Taxonomy" id="994334"/>
    <lineage>
        <taxon>Eukaryota</taxon>
        <taxon>Fungi</taxon>
        <taxon>Fungi incertae sedis</taxon>
        <taxon>Mucoromycota</taxon>
        <taxon>Mucoromycotina</taxon>
        <taxon>Endogonomycetes</taxon>
        <taxon>Endogonales</taxon>
        <taxon>Endogonaceae</taxon>
        <taxon>Jimgerdemannia</taxon>
    </lineage>
</organism>
<evidence type="ECO:0000256" key="5">
    <source>
        <dbReference type="ARBA" id="ARBA00022825"/>
    </source>
</evidence>
<name>A0A433DAL8_9FUNG</name>
<dbReference type="Pfam" id="PF00082">
    <property type="entry name" value="Peptidase_S8"/>
    <property type="match status" value="1"/>
</dbReference>
<evidence type="ECO:0000256" key="4">
    <source>
        <dbReference type="ARBA" id="ARBA00022801"/>
    </source>
</evidence>